<dbReference type="EMBL" id="FNSO01000004">
    <property type="protein sequence ID" value="SEC95185.1"/>
    <property type="molecule type" value="Genomic_DNA"/>
</dbReference>
<organism evidence="1 2">
    <name type="scientific">Amycolatopsis tolypomycina</name>
    <dbReference type="NCBI Taxonomy" id="208445"/>
    <lineage>
        <taxon>Bacteria</taxon>
        <taxon>Bacillati</taxon>
        <taxon>Actinomycetota</taxon>
        <taxon>Actinomycetes</taxon>
        <taxon>Pseudonocardiales</taxon>
        <taxon>Pseudonocardiaceae</taxon>
        <taxon>Amycolatopsis</taxon>
    </lineage>
</organism>
<evidence type="ECO:0000313" key="2">
    <source>
        <dbReference type="Proteomes" id="UP000199622"/>
    </source>
</evidence>
<reference evidence="2" key="1">
    <citation type="submission" date="2016-10" db="EMBL/GenBank/DDBJ databases">
        <authorList>
            <person name="Varghese N."/>
            <person name="Submissions S."/>
        </authorList>
    </citation>
    <scope>NUCLEOTIDE SEQUENCE [LARGE SCALE GENOMIC DNA]</scope>
    <source>
        <strain evidence="2">DSM 44544</strain>
    </source>
</reference>
<dbReference type="RefSeq" id="WP_091312895.1">
    <property type="nucleotide sequence ID" value="NZ_FNSO01000004.1"/>
</dbReference>
<accession>A0A1H4WPI2</accession>
<name>A0A1H4WPI2_9PSEU</name>
<protein>
    <recommendedName>
        <fullName evidence="3">Zinc-finger</fullName>
    </recommendedName>
</protein>
<sequence>MRHDRTGELLDDEDECEERPITAHHCDRGWLDREADHPIPCRVCRPHLATPQPRKPTPDPEVARAGIAAVRAALAAAKGSAR</sequence>
<evidence type="ECO:0008006" key="3">
    <source>
        <dbReference type="Google" id="ProtNLM"/>
    </source>
</evidence>
<proteinExistence type="predicted"/>
<dbReference type="Proteomes" id="UP000199622">
    <property type="component" value="Unassembled WGS sequence"/>
</dbReference>
<keyword evidence="2" id="KW-1185">Reference proteome</keyword>
<dbReference type="OrthoDB" id="3638343at2"/>
<gene>
    <name evidence="1" type="ORF">SAMN04489727_5730</name>
</gene>
<dbReference type="AlphaFoldDB" id="A0A1H4WPI2"/>
<evidence type="ECO:0000313" key="1">
    <source>
        <dbReference type="EMBL" id="SEC95185.1"/>
    </source>
</evidence>
<dbReference type="STRING" id="208445.SAMN04489727_5730"/>